<keyword evidence="2" id="KW-1185">Reference proteome</keyword>
<protein>
    <submittedName>
        <fullName evidence="1">Uncharacterized protein</fullName>
    </submittedName>
</protein>
<comment type="caution">
    <text evidence="1">The sequence shown here is derived from an EMBL/GenBank/DDBJ whole genome shotgun (WGS) entry which is preliminary data.</text>
</comment>
<evidence type="ECO:0000313" key="1">
    <source>
        <dbReference type="EMBL" id="CAE6688081.1"/>
    </source>
</evidence>
<dbReference type="EMBL" id="CAJNBK010000001">
    <property type="protein sequence ID" value="CAE6688081.1"/>
    <property type="molecule type" value="Genomic_DNA"/>
</dbReference>
<reference evidence="1 2" key="1">
    <citation type="submission" date="2021-02" db="EMBL/GenBank/DDBJ databases">
        <authorList>
            <person name="Vanwijnsberghe S."/>
        </authorList>
    </citation>
    <scope>NUCLEOTIDE SEQUENCE [LARGE SCALE GENOMIC DNA]</scope>
    <source>
        <strain evidence="1 2">LMG 31837</strain>
    </source>
</reference>
<gene>
    <name evidence="1" type="ORF">R69888_00083</name>
</gene>
<proteinExistence type="predicted"/>
<organism evidence="1 2">
    <name type="scientific">Paraburkholderia haematera</name>
    <dbReference type="NCBI Taxonomy" id="2793077"/>
    <lineage>
        <taxon>Bacteria</taxon>
        <taxon>Pseudomonadati</taxon>
        <taxon>Pseudomonadota</taxon>
        <taxon>Betaproteobacteria</taxon>
        <taxon>Burkholderiales</taxon>
        <taxon>Burkholderiaceae</taxon>
        <taxon>Paraburkholderia</taxon>
    </lineage>
</organism>
<dbReference type="Proteomes" id="UP000672526">
    <property type="component" value="Unassembled WGS sequence"/>
</dbReference>
<evidence type="ECO:0000313" key="2">
    <source>
        <dbReference type="Proteomes" id="UP000672526"/>
    </source>
</evidence>
<sequence length="113" mass="12496">MTKLEIDIVKADVGYLRCLRTHILSRKRSRLVIDVEPLLMKGLADAIAAEHRRSNVIDGDLSDCDLLATVNFKIRPCPQGPTPKPAKKRELSSLLAELDDALTSKASKDLSED</sequence>
<name>A0ABN7KE79_9BURK</name>
<accession>A0ABN7KE79</accession>